<dbReference type="Pfam" id="PF01546">
    <property type="entry name" value="Peptidase_M20"/>
    <property type="match status" value="1"/>
</dbReference>
<evidence type="ECO:0000313" key="7">
    <source>
        <dbReference type="EMBL" id="RRK33634.1"/>
    </source>
</evidence>
<reference evidence="7" key="1">
    <citation type="submission" date="2018-10" db="EMBL/GenBank/DDBJ databases">
        <title>Schaedlerella arabinophila gen. nov. sp. nov., isolated from the mouse intestinal tract and comparative analysis with the genome of the closely related altered Schaedler flora strain ASF502.</title>
        <authorList>
            <person name="Miyake S."/>
            <person name="Soh M."/>
            <person name="Seedorf H."/>
        </authorList>
    </citation>
    <scope>NUCLEOTIDE SEQUENCE [LARGE SCALE GENOMIC DNA]</scope>
    <source>
        <strain evidence="7">DSM 106076</strain>
    </source>
</reference>
<dbReference type="Pfam" id="PF07687">
    <property type="entry name" value="M20_dimer"/>
    <property type="match status" value="1"/>
</dbReference>
<dbReference type="SUPFAM" id="SSF53187">
    <property type="entry name" value="Zn-dependent exopeptidases"/>
    <property type="match status" value="1"/>
</dbReference>
<dbReference type="RefSeq" id="WP_125128861.1">
    <property type="nucleotide sequence ID" value="NZ_RHJS01000002.1"/>
</dbReference>
<comment type="caution">
    <text evidence="7">The sequence shown here is derived from an EMBL/GenBank/DDBJ whole genome shotgun (WGS) entry which is preliminary data.</text>
</comment>
<keyword evidence="5" id="KW-0862">Zinc</keyword>
<dbReference type="Proteomes" id="UP000274920">
    <property type="component" value="Unassembled WGS sequence"/>
</dbReference>
<dbReference type="PANTHER" id="PTHR43808:SF8">
    <property type="entry name" value="PEPTIDASE M20 DIMERISATION DOMAIN-CONTAINING PROTEIN"/>
    <property type="match status" value="1"/>
</dbReference>
<keyword evidence="4" id="KW-0378">Hydrolase</keyword>
<keyword evidence="8" id="KW-1185">Reference proteome</keyword>
<accession>A0A3R8KWZ5</accession>
<feature type="domain" description="Peptidase M20 dimerisation" evidence="6">
    <location>
        <begin position="168"/>
        <end position="265"/>
    </location>
</feature>
<proteinExistence type="inferred from homology"/>
<dbReference type="Gene3D" id="3.40.630.10">
    <property type="entry name" value="Zn peptidases"/>
    <property type="match status" value="1"/>
</dbReference>
<protein>
    <submittedName>
        <fullName evidence="7">M20 family peptidase</fullName>
    </submittedName>
</protein>
<organism evidence="7 8">
    <name type="scientific">Schaedlerella arabinosiphila</name>
    <dbReference type="NCBI Taxonomy" id="2044587"/>
    <lineage>
        <taxon>Bacteria</taxon>
        <taxon>Bacillati</taxon>
        <taxon>Bacillota</taxon>
        <taxon>Clostridia</taxon>
        <taxon>Lachnospirales</taxon>
        <taxon>Lachnospiraceae</taxon>
        <taxon>Schaedlerella</taxon>
    </lineage>
</organism>
<gene>
    <name evidence="7" type="ORF">EBB54_21475</name>
</gene>
<dbReference type="InterPro" id="IPR001261">
    <property type="entry name" value="ArgE/DapE_CS"/>
</dbReference>
<dbReference type="PANTHER" id="PTHR43808">
    <property type="entry name" value="ACETYLORNITHINE DEACETYLASE"/>
    <property type="match status" value="1"/>
</dbReference>
<dbReference type="InterPro" id="IPR011650">
    <property type="entry name" value="Peptidase_M20_dimer"/>
</dbReference>
<dbReference type="GO" id="GO:0046872">
    <property type="term" value="F:metal ion binding"/>
    <property type="evidence" value="ECO:0007669"/>
    <property type="project" value="UniProtKB-KW"/>
</dbReference>
<evidence type="ECO:0000259" key="6">
    <source>
        <dbReference type="Pfam" id="PF07687"/>
    </source>
</evidence>
<evidence type="ECO:0000313" key="8">
    <source>
        <dbReference type="Proteomes" id="UP000274920"/>
    </source>
</evidence>
<dbReference type="PROSITE" id="PS00759">
    <property type="entry name" value="ARGE_DAPE_CPG2_2"/>
    <property type="match status" value="1"/>
</dbReference>
<evidence type="ECO:0000256" key="2">
    <source>
        <dbReference type="ARBA" id="ARBA00006247"/>
    </source>
</evidence>
<evidence type="ECO:0000256" key="1">
    <source>
        <dbReference type="ARBA" id="ARBA00001947"/>
    </source>
</evidence>
<comment type="cofactor">
    <cofactor evidence="1">
        <name>Zn(2+)</name>
        <dbReference type="ChEBI" id="CHEBI:29105"/>
    </cofactor>
</comment>
<dbReference type="InterPro" id="IPR050072">
    <property type="entry name" value="Peptidase_M20A"/>
</dbReference>
<dbReference type="AlphaFoldDB" id="A0A3R8KWZ5"/>
<dbReference type="InterPro" id="IPR002933">
    <property type="entry name" value="Peptidase_M20"/>
</dbReference>
<dbReference type="InterPro" id="IPR036264">
    <property type="entry name" value="Bact_exopeptidase_dim_dom"/>
</dbReference>
<name>A0A3R8KWZ5_9FIRM</name>
<keyword evidence="3" id="KW-0479">Metal-binding</keyword>
<evidence type="ECO:0000256" key="4">
    <source>
        <dbReference type="ARBA" id="ARBA00022801"/>
    </source>
</evidence>
<dbReference type="GO" id="GO:0016787">
    <property type="term" value="F:hydrolase activity"/>
    <property type="evidence" value="ECO:0007669"/>
    <property type="project" value="UniProtKB-KW"/>
</dbReference>
<comment type="similarity">
    <text evidence="2">Belongs to the peptidase M20A family.</text>
</comment>
<evidence type="ECO:0000256" key="3">
    <source>
        <dbReference type="ARBA" id="ARBA00022723"/>
    </source>
</evidence>
<sequence length="376" mass="41471">MDRETVFKILEKLIAINTANPPGNEKAAAEYLYELFCEEKISARIQDLGNNRANLTASYGNGEPEIIFCGHLDVVPAAEDWQFPPFQMIKKGERLYGRGTADMKGGVAAMCAVLLQLSRENIRLSGTLTLVLVADEECGNLGMRHFLREKGKAAFAVIGEPTELQVAVAHRGVLRDYVDIAAAPYHAALPLQQHNAMQDAAKAINAIFRMNEALVQYRHALLPPPGIAVTMVEGYEKDNIVPGHVRLLTDFRVLPGMGYEECRRLEEQALEGIENCSLSKHFFMPGGEMDSGHALVKKCCEIGERVLGEPQSPAAFDASCEQCFLVGHGIPAVICGPGSLKQAHTSEEYVEEEQIRLAVKYYYQIAMEFLKGEESK</sequence>
<dbReference type="EMBL" id="RHJS01000002">
    <property type="protein sequence ID" value="RRK33634.1"/>
    <property type="molecule type" value="Genomic_DNA"/>
</dbReference>
<evidence type="ECO:0000256" key="5">
    <source>
        <dbReference type="ARBA" id="ARBA00022833"/>
    </source>
</evidence>
<dbReference type="Gene3D" id="3.30.70.360">
    <property type="match status" value="1"/>
</dbReference>
<dbReference type="SUPFAM" id="SSF55031">
    <property type="entry name" value="Bacterial exopeptidase dimerisation domain"/>
    <property type="match status" value="1"/>
</dbReference>